<feature type="transmembrane region" description="Helical" evidence="7">
    <location>
        <begin position="36"/>
        <end position="55"/>
    </location>
</feature>
<dbReference type="InterPro" id="IPR050833">
    <property type="entry name" value="Poly_Biosynth_Transport"/>
</dbReference>
<dbReference type="RefSeq" id="WP_035540257.1">
    <property type="nucleotide sequence ID" value="NZ_ARYL01000028.1"/>
</dbReference>
<evidence type="ECO:0000256" key="7">
    <source>
        <dbReference type="SAM" id="Phobius"/>
    </source>
</evidence>
<keyword evidence="4 7" id="KW-0812">Transmembrane</keyword>
<feature type="transmembrane region" description="Helical" evidence="7">
    <location>
        <begin position="412"/>
        <end position="433"/>
    </location>
</feature>
<organism evidence="8 9">
    <name type="scientific">Hyphomonas oceanitis SCH89</name>
    <dbReference type="NCBI Taxonomy" id="1280953"/>
    <lineage>
        <taxon>Bacteria</taxon>
        <taxon>Pseudomonadati</taxon>
        <taxon>Pseudomonadota</taxon>
        <taxon>Alphaproteobacteria</taxon>
        <taxon>Hyphomonadales</taxon>
        <taxon>Hyphomonadaceae</taxon>
        <taxon>Hyphomonas</taxon>
    </lineage>
</organism>
<feature type="transmembrane region" description="Helical" evidence="7">
    <location>
        <begin position="288"/>
        <end position="307"/>
    </location>
</feature>
<reference evidence="8 9" key="1">
    <citation type="journal article" date="2014" name="Antonie Van Leeuwenhoek">
        <title>Hyphomonas beringensis sp. nov. and Hyphomonas chukchiensis sp. nov., isolated from surface seawater of the Bering Sea and Chukchi Sea.</title>
        <authorList>
            <person name="Li C."/>
            <person name="Lai Q."/>
            <person name="Li G."/>
            <person name="Dong C."/>
            <person name="Wang J."/>
            <person name="Liao Y."/>
            <person name="Shao Z."/>
        </authorList>
    </citation>
    <scope>NUCLEOTIDE SEQUENCE [LARGE SCALE GENOMIC DNA]</scope>
    <source>
        <strain evidence="8 9">SCH89</strain>
    </source>
</reference>
<feature type="transmembrane region" description="Helical" evidence="7">
    <location>
        <begin position="7"/>
        <end position="30"/>
    </location>
</feature>
<accession>A0A059G3Z7</accession>
<dbReference type="PANTHER" id="PTHR30250">
    <property type="entry name" value="PST FAMILY PREDICTED COLANIC ACID TRANSPORTER"/>
    <property type="match status" value="1"/>
</dbReference>
<name>A0A059G3Z7_9PROT</name>
<keyword evidence="5 7" id="KW-1133">Transmembrane helix</keyword>
<evidence type="ECO:0000256" key="6">
    <source>
        <dbReference type="ARBA" id="ARBA00023136"/>
    </source>
</evidence>
<dbReference type="STRING" id="1280953.HOC_15562"/>
<feature type="transmembrane region" description="Helical" evidence="7">
    <location>
        <begin position="110"/>
        <end position="129"/>
    </location>
</feature>
<feature type="transmembrane region" description="Helical" evidence="7">
    <location>
        <begin position="76"/>
        <end position="98"/>
    </location>
</feature>
<keyword evidence="3" id="KW-1003">Cell membrane</keyword>
<sequence length="492" mass="52500">MDKVRTAVIIATADKYVSTAITLVTTAIIARLINPAEFGVTVLGGAVLLMANTLRDVGTSSYIIQAQELTLPKLRAAFTLNLFLTLTILPCLVFAAPALASLLNSPGLDIYLKICAIPFAVGAIVYPLHALLARDFAFGKLAIINITSTIFNSTALICAAIAGASYLSFAFAQVVSALVGTALLIYFRPSFEIFRPSFSAWKTVLSFSLFSAFTGIVQRATEVLSVVAVGAFMPPAMVGLLSRASMIAQFPERTVMAGVTAAALPAFSEAAREKGDLRKYYLAALERISGLIWPCLALMIVLANPLIRLFLGNDWLETIPLVQIIAGALLLNFPPGLNYPILLAVGAVRPALLLAVLQASVVLPVITISAQYGIQAVAWATWPIVAINVVMSTWFVQAYVIRFSWLDIGRALSRSTIATIATVAGPITIVYLAGGSASIGLKESVLATGVGGVSWIGSLYLLKHPIYAEFARILKAVRRKILRILLPPFETS</sequence>
<dbReference type="OrthoDB" id="7356923at2"/>
<feature type="transmembrane region" description="Helical" evidence="7">
    <location>
        <begin position="445"/>
        <end position="462"/>
    </location>
</feature>
<dbReference type="PATRIC" id="fig|1280953.3.peg.3124"/>
<dbReference type="EMBL" id="ARYL01000028">
    <property type="protein sequence ID" value="KDA01434.1"/>
    <property type="molecule type" value="Genomic_DNA"/>
</dbReference>
<feature type="transmembrane region" description="Helical" evidence="7">
    <location>
        <begin position="380"/>
        <end position="400"/>
    </location>
</feature>
<dbReference type="AlphaFoldDB" id="A0A059G3Z7"/>
<protein>
    <submittedName>
        <fullName evidence="8">Putative exopolysaccharide export protein,possibly related with succinoglycan synthesis</fullName>
    </submittedName>
</protein>
<evidence type="ECO:0000256" key="4">
    <source>
        <dbReference type="ARBA" id="ARBA00022692"/>
    </source>
</evidence>
<gene>
    <name evidence="8" type="ORF">HOC_15562</name>
</gene>
<dbReference type="Proteomes" id="UP000024942">
    <property type="component" value="Unassembled WGS sequence"/>
</dbReference>
<evidence type="ECO:0000256" key="1">
    <source>
        <dbReference type="ARBA" id="ARBA00004651"/>
    </source>
</evidence>
<evidence type="ECO:0000313" key="8">
    <source>
        <dbReference type="EMBL" id="KDA01434.1"/>
    </source>
</evidence>
<comment type="subcellular location">
    <subcellularLocation>
        <location evidence="1">Cell membrane</location>
        <topology evidence="1">Multi-pass membrane protein</topology>
    </subcellularLocation>
</comment>
<keyword evidence="6 7" id="KW-0472">Membrane</keyword>
<evidence type="ECO:0000256" key="2">
    <source>
        <dbReference type="ARBA" id="ARBA00007430"/>
    </source>
</evidence>
<dbReference type="Pfam" id="PF13440">
    <property type="entry name" value="Polysacc_synt_3"/>
    <property type="match status" value="1"/>
</dbReference>
<evidence type="ECO:0000313" key="9">
    <source>
        <dbReference type="Proteomes" id="UP000024942"/>
    </source>
</evidence>
<comment type="similarity">
    <text evidence="2">Belongs to the polysaccharide synthase family.</text>
</comment>
<feature type="transmembrane region" description="Helical" evidence="7">
    <location>
        <begin position="141"/>
        <end position="162"/>
    </location>
</feature>
<feature type="transmembrane region" description="Helical" evidence="7">
    <location>
        <begin position="351"/>
        <end position="374"/>
    </location>
</feature>
<feature type="transmembrane region" description="Helical" evidence="7">
    <location>
        <begin position="223"/>
        <end position="241"/>
    </location>
</feature>
<comment type="caution">
    <text evidence="8">The sequence shown here is derived from an EMBL/GenBank/DDBJ whole genome shotgun (WGS) entry which is preliminary data.</text>
</comment>
<keyword evidence="9" id="KW-1185">Reference proteome</keyword>
<dbReference type="eggNOG" id="COG2244">
    <property type="taxonomic scope" value="Bacteria"/>
</dbReference>
<dbReference type="GO" id="GO:0005886">
    <property type="term" value="C:plasma membrane"/>
    <property type="evidence" value="ECO:0007669"/>
    <property type="project" value="UniProtKB-SubCell"/>
</dbReference>
<dbReference type="PANTHER" id="PTHR30250:SF10">
    <property type="entry name" value="LIPOPOLYSACCHARIDE BIOSYNTHESIS PROTEIN WZXC"/>
    <property type="match status" value="1"/>
</dbReference>
<evidence type="ECO:0000256" key="5">
    <source>
        <dbReference type="ARBA" id="ARBA00022989"/>
    </source>
</evidence>
<evidence type="ECO:0000256" key="3">
    <source>
        <dbReference type="ARBA" id="ARBA00022475"/>
    </source>
</evidence>
<feature type="transmembrane region" description="Helical" evidence="7">
    <location>
        <begin position="199"/>
        <end position="217"/>
    </location>
</feature>
<feature type="transmembrane region" description="Helical" evidence="7">
    <location>
        <begin position="168"/>
        <end position="187"/>
    </location>
</feature>
<feature type="transmembrane region" description="Helical" evidence="7">
    <location>
        <begin position="319"/>
        <end position="339"/>
    </location>
</feature>
<proteinExistence type="inferred from homology"/>